<dbReference type="PRINTS" id="PR00039">
    <property type="entry name" value="HTHLYSR"/>
</dbReference>
<comment type="similarity">
    <text evidence="1">Belongs to the LysR transcriptional regulatory family.</text>
</comment>
<protein>
    <submittedName>
        <fullName evidence="7">LysR family transcriptional regulator</fullName>
    </submittedName>
</protein>
<keyword evidence="2" id="KW-0805">Transcription regulation</keyword>
<dbReference type="InterPro" id="IPR050950">
    <property type="entry name" value="HTH-type_LysR_regulators"/>
</dbReference>
<dbReference type="InterPro" id="IPR036390">
    <property type="entry name" value="WH_DNA-bd_sf"/>
</dbReference>
<dbReference type="SUPFAM" id="SSF46785">
    <property type="entry name" value="Winged helix' DNA-binding domain"/>
    <property type="match status" value="1"/>
</dbReference>
<evidence type="ECO:0000313" key="7">
    <source>
        <dbReference type="EMBL" id="MFC6354631.1"/>
    </source>
</evidence>
<dbReference type="Pfam" id="PF03466">
    <property type="entry name" value="LysR_substrate"/>
    <property type="match status" value="1"/>
</dbReference>
<keyword evidence="8" id="KW-1185">Reference proteome</keyword>
<feature type="domain" description="HTH lysR-type" evidence="6">
    <location>
        <begin position="4"/>
        <end position="61"/>
    </location>
</feature>
<evidence type="ECO:0000256" key="3">
    <source>
        <dbReference type="ARBA" id="ARBA00023125"/>
    </source>
</evidence>
<sequence>MPSPTVRQLEYFITAARLGTFAAAAVDRRVAQPSLSEQIRVLEQILGLRLFTRTSRRLLLTDAGKQLLPLAERALSDIAEMSELGRRVRAIEEGTVSFGTFNSAHLYLLTDLIRDFHALHPAVRIQVTGLNSAEVADAVRDGRIEAGLVQLPIDDRELMMTPSVFVDRVVYVSRNPESTRTPIDIATLATRPLILSEARWSQDDPLRVSLLERAQAAGVALRPIIEVEFQTHALELAAQGAGDSLVSYHVGRSVIADRGLHWVSLNPSVEEHYAFVTRRAGAISPATAEFMKLARRLLARLQNASPDPSETSPVIGLVSSDLA</sequence>
<dbReference type="CDD" id="cd05466">
    <property type="entry name" value="PBP2_LTTR_substrate"/>
    <property type="match status" value="1"/>
</dbReference>
<dbReference type="EMBL" id="JBHSTP010000001">
    <property type="protein sequence ID" value="MFC6354631.1"/>
    <property type="molecule type" value="Genomic_DNA"/>
</dbReference>
<evidence type="ECO:0000313" key="8">
    <source>
        <dbReference type="Proteomes" id="UP001596306"/>
    </source>
</evidence>
<dbReference type="InterPro" id="IPR005119">
    <property type="entry name" value="LysR_subst-bd"/>
</dbReference>
<evidence type="ECO:0000256" key="5">
    <source>
        <dbReference type="SAM" id="MobiDB-lite"/>
    </source>
</evidence>
<comment type="caution">
    <text evidence="7">The sequence shown here is derived from an EMBL/GenBank/DDBJ whole genome shotgun (WGS) entry which is preliminary data.</text>
</comment>
<evidence type="ECO:0000256" key="2">
    <source>
        <dbReference type="ARBA" id="ARBA00023015"/>
    </source>
</evidence>
<dbReference type="Gene3D" id="1.10.10.10">
    <property type="entry name" value="Winged helix-like DNA-binding domain superfamily/Winged helix DNA-binding domain"/>
    <property type="match status" value="1"/>
</dbReference>
<reference evidence="8" key="1">
    <citation type="journal article" date="2019" name="Int. J. Syst. Evol. Microbiol.">
        <title>The Global Catalogue of Microorganisms (GCM) 10K type strain sequencing project: providing services to taxonomists for standard genome sequencing and annotation.</title>
        <authorList>
            <consortium name="The Broad Institute Genomics Platform"/>
            <consortium name="The Broad Institute Genome Sequencing Center for Infectious Disease"/>
            <person name="Wu L."/>
            <person name="Ma J."/>
        </authorList>
    </citation>
    <scope>NUCLEOTIDE SEQUENCE [LARGE SCALE GENOMIC DNA]</scope>
    <source>
        <strain evidence="8">CCUG 43304</strain>
    </source>
</reference>
<evidence type="ECO:0000259" key="6">
    <source>
        <dbReference type="PROSITE" id="PS50931"/>
    </source>
</evidence>
<dbReference type="PANTHER" id="PTHR30419">
    <property type="entry name" value="HTH-TYPE TRANSCRIPTIONAL REGULATOR YBHD"/>
    <property type="match status" value="1"/>
</dbReference>
<name>A0ABW1VCA4_9MICO</name>
<dbReference type="InterPro" id="IPR000847">
    <property type="entry name" value="LysR_HTH_N"/>
</dbReference>
<dbReference type="Proteomes" id="UP001596306">
    <property type="component" value="Unassembled WGS sequence"/>
</dbReference>
<dbReference type="Gene3D" id="3.40.190.290">
    <property type="match status" value="1"/>
</dbReference>
<dbReference type="InterPro" id="IPR036388">
    <property type="entry name" value="WH-like_DNA-bd_sf"/>
</dbReference>
<evidence type="ECO:0000256" key="1">
    <source>
        <dbReference type="ARBA" id="ARBA00009437"/>
    </source>
</evidence>
<gene>
    <name evidence="7" type="ORF">ACFQB0_00685</name>
</gene>
<dbReference type="PROSITE" id="PS50931">
    <property type="entry name" value="HTH_LYSR"/>
    <property type="match status" value="1"/>
</dbReference>
<dbReference type="RefSeq" id="WP_386726293.1">
    <property type="nucleotide sequence ID" value="NZ_JBHSTP010000001.1"/>
</dbReference>
<keyword evidence="4" id="KW-0804">Transcription</keyword>
<dbReference type="SUPFAM" id="SSF53850">
    <property type="entry name" value="Periplasmic binding protein-like II"/>
    <property type="match status" value="1"/>
</dbReference>
<proteinExistence type="inferred from homology"/>
<evidence type="ECO:0000256" key="4">
    <source>
        <dbReference type="ARBA" id="ARBA00023163"/>
    </source>
</evidence>
<dbReference type="Pfam" id="PF00126">
    <property type="entry name" value="HTH_1"/>
    <property type="match status" value="1"/>
</dbReference>
<keyword evidence="3" id="KW-0238">DNA-binding</keyword>
<accession>A0ABW1VCA4</accession>
<organism evidence="7 8">
    <name type="scientific">Luethyella okanaganae</name>
    <dbReference type="NCBI Taxonomy" id="69372"/>
    <lineage>
        <taxon>Bacteria</taxon>
        <taxon>Bacillati</taxon>
        <taxon>Actinomycetota</taxon>
        <taxon>Actinomycetes</taxon>
        <taxon>Micrococcales</taxon>
        <taxon>Microbacteriaceae</taxon>
        <taxon>Luethyella</taxon>
    </lineage>
</organism>
<feature type="region of interest" description="Disordered" evidence="5">
    <location>
        <begin position="304"/>
        <end position="323"/>
    </location>
</feature>